<evidence type="ECO:0000313" key="2">
    <source>
        <dbReference type="Proteomes" id="UP000032142"/>
    </source>
</evidence>
<protein>
    <submittedName>
        <fullName evidence="1">Uncharacterized protein</fullName>
    </submittedName>
</protein>
<name>A0A0B0PA70_GOSAR</name>
<dbReference type="Proteomes" id="UP000032142">
    <property type="component" value="Unassembled WGS sequence"/>
</dbReference>
<evidence type="ECO:0000313" key="1">
    <source>
        <dbReference type="EMBL" id="KHG21114.1"/>
    </source>
</evidence>
<dbReference type="EMBL" id="KN417583">
    <property type="protein sequence ID" value="KHG21114.1"/>
    <property type="molecule type" value="Genomic_DNA"/>
</dbReference>
<organism evidence="1 2">
    <name type="scientific">Gossypium arboreum</name>
    <name type="common">Tree cotton</name>
    <name type="synonym">Gossypium nanking</name>
    <dbReference type="NCBI Taxonomy" id="29729"/>
    <lineage>
        <taxon>Eukaryota</taxon>
        <taxon>Viridiplantae</taxon>
        <taxon>Streptophyta</taxon>
        <taxon>Embryophyta</taxon>
        <taxon>Tracheophyta</taxon>
        <taxon>Spermatophyta</taxon>
        <taxon>Magnoliopsida</taxon>
        <taxon>eudicotyledons</taxon>
        <taxon>Gunneridae</taxon>
        <taxon>Pentapetalae</taxon>
        <taxon>rosids</taxon>
        <taxon>malvids</taxon>
        <taxon>Malvales</taxon>
        <taxon>Malvaceae</taxon>
        <taxon>Malvoideae</taxon>
        <taxon>Gossypium</taxon>
    </lineage>
</organism>
<gene>
    <name evidence="1" type="ORF">F383_09956</name>
</gene>
<sequence length="15" mass="1678">MSKVHGSAYLKWSLA</sequence>
<reference evidence="2" key="1">
    <citation type="submission" date="2014-09" db="EMBL/GenBank/DDBJ databases">
        <authorList>
            <person name="Mudge J."/>
            <person name="Ramaraj T."/>
            <person name="Lindquist I.E."/>
            <person name="Bharti A.K."/>
            <person name="Sundararajan A."/>
            <person name="Cameron C.T."/>
            <person name="Woodward J.E."/>
            <person name="May G.D."/>
            <person name="Brubaker C."/>
            <person name="Broadhvest J."/>
            <person name="Wilkins T.A."/>
        </authorList>
    </citation>
    <scope>NUCLEOTIDE SEQUENCE</scope>
    <source>
        <strain evidence="2">cv. AKA8401</strain>
    </source>
</reference>
<keyword evidence="2" id="KW-1185">Reference proteome</keyword>
<accession>A0A0B0PA70</accession>
<proteinExistence type="predicted"/>